<dbReference type="PROSITE" id="PS50850">
    <property type="entry name" value="MFS"/>
    <property type="match status" value="1"/>
</dbReference>
<dbReference type="EMBL" id="CP064814">
    <property type="protein sequence ID" value="QPG75837.1"/>
    <property type="molecule type" value="Genomic_DNA"/>
</dbReference>
<proteinExistence type="inferred from homology"/>
<evidence type="ECO:0000256" key="5">
    <source>
        <dbReference type="ARBA" id="ARBA00022989"/>
    </source>
</evidence>
<dbReference type="GeneID" id="62196600"/>
<dbReference type="InterPro" id="IPR036259">
    <property type="entry name" value="MFS_trans_sf"/>
</dbReference>
<evidence type="ECO:0000313" key="9">
    <source>
        <dbReference type="EMBL" id="QPG75837.1"/>
    </source>
</evidence>
<evidence type="ECO:0000256" key="2">
    <source>
        <dbReference type="ARBA" id="ARBA00010992"/>
    </source>
</evidence>
<feature type="transmembrane region" description="Helical" evidence="7">
    <location>
        <begin position="230"/>
        <end position="250"/>
    </location>
</feature>
<accession>A0A875RVV2</accession>
<evidence type="ECO:0000256" key="4">
    <source>
        <dbReference type="ARBA" id="ARBA00022692"/>
    </source>
</evidence>
<dbReference type="PROSITE" id="PS00216">
    <property type="entry name" value="SUGAR_TRANSPORT_1"/>
    <property type="match status" value="1"/>
</dbReference>
<dbReference type="InterPro" id="IPR005828">
    <property type="entry name" value="MFS_sugar_transport-like"/>
</dbReference>
<keyword evidence="10" id="KW-1185">Reference proteome</keyword>
<dbReference type="Proteomes" id="UP000662931">
    <property type="component" value="Chromosome 3"/>
</dbReference>
<feature type="transmembrane region" description="Helical" evidence="7">
    <location>
        <begin position="102"/>
        <end position="120"/>
    </location>
</feature>
<feature type="transmembrane region" description="Helical" evidence="7">
    <location>
        <begin position="132"/>
        <end position="150"/>
    </location>
</feature>
<dbReference type="InterPro" id="IPR050360">
    <property type="entry name" value="MFS_Sugar_Transporters"/>
</dbReference>
<keyword evidence="6 7" id="KW-0472">Membrane</keyword>
<gene>
    <name evidence="9" type="ORF">FOA43_003199</name>
</gene>
<name>A0A875RVV2_EENNA</name>
<dbReference type="SUPFAM" id="SSF103473">
    <property type="entry name" value="MFS general substrate transporter"/>
    <property type="match status" value="1"/>
</dbReference>
<keyword evidence="5 7" id="KW-1133">Transmembrane helix</keyword>
<dbReference type="PANTHER" id="PTHR48022">
    <property type="entry name" value="PLASTIDIC GLUCOSE TRANSPORTER 4"/>
    <property type="match status" value="1"/>
</dbReference>
<sequence length="311" mass="35344">MPEDINSENYEPDTNVQADEVYVKEKFEDTSPQAQQKVEHELTRWQAIKEYPKSFGWCMGIVWAMILVGYENQASGIVLSIPQFRQDFGYYYDGSYVLPSNWQSAITGGPLGAIALSSFCSSYLSDRFGRKWVLSFAILFTIPFVTMEFVATTIQIFFVGKFLNALCLGVISTIGITMASEYSPMALRGFIVACCSLSLCVGPFICYLINNTTSAYTTRMAYRGVFLPQWIFSITCLPLFFMPESPFWLLKVNRHDAARKSLLRLFNPVQAEQQFGLMLTTVEESIKISDSSTYADCFRKKDIRRTLIVLF</sequence>
<dbReference type="InterPro" id="IPR020846">
    <property type="entry name" value="MFS_dom"/>
</dbReference>
<evidence type="ECO:0000256" key="3">
    <source>
        <dbReference type="ARBA" id="ARBA00022448"/>
    </source>
</evidence>
<dbReference type="RefSeq" id="XP_038779402.1">
    <property type="nucleotide sequence ID" value="XM_038923474.1"/>
</dbReference>
<keyword evidence="4 7" id="KW-0812">Transmembrane</keyword>
<evidence type="ECO:0000256" key="1">
    <source>
        <dbReference type="ARBA" id="ARBA00004141"/>
    </source>
</evidence>
<feature type="domain" description="Major facilitator superfamily (MFS) profile" evidence="8">
    <location>
        <begin position="57"/>
        <end position="311"/>
    </location>
</feature>
<evidence type="ECO:0000259" key="8">
    <source>
        <dbReference type="PROSITE" id="PS50850"/>
    </source>
</evidence>
<comment type="similarity">
    <text evidence="2">Belongs to the major facilitator superfamily. Sugar transporter (TC 2.A.1.1) family.</text>
</comment>
<reference evidence="9" key="1">
    <citation type="submission" date="2020-10" db="EMBL/GenBank/DDBJ databases">
        <authorList>
            <person name="Roach M.J.R."/>
        </authorList>
    </citation>
    <scope>NUCLEOTIDE SEQUENCE</scope>
    <source>
        <strain evidence="9">CBS 1945</strain>
    </source>
</reference>
<evidence type="ECO:0000313" key="10">
    <source>
        <dbReference type="Proteomes" id="UP000662931"/>
    </source>
</evidence>
<dbReference type="InterPro" id="IPR005829">
    <property type="entry name" value="Sugar_transporter_CS"/>
</dbReference>
<dbReference type="GO" id="GO:0005351">
    <property type="term" value="F:carbohydrate:proton symporter activity"/>
    <property type="evidence" value="ECO:0007669"/>
    <property type="project" value="TreeGrafter"/>
</dbReference>
<dbReference type="OrthoDB" id="6612291at2759"/>
<feature type="transmembrane region" description="Helical" evidence="7">
    <location>
        <begin position="190"/>
        <end position="210"/>
    </location>
</feature>
<evidence type="ECO:0000256" key="7">
    <source>
        <dbReference type="SAM" id="Phobius"/>
    </source>
</evidence>
<evidence type="ECO:0000256" key="6">
    <source>
        <dbReference type="ARBA" id="ARBA00023136"/>
    </source>
</evidence>
<dbReference type="PANTHER" id="PTHR48022:SF22">
    <property type="entry name" value="MAJOR FACILITATOR SUPERFAMILY (MFS) PROFILE DOMAIN-CONTAINING PROTEIN"/>
    <property type="match status" value="1"/>
</dbReference>
<organism evidence="9 10">
    <name type="scientific">Eeniella nana</name>
    <name type="common">Yeast</name>
    <name type="synonym">Brettanomyces nanus</name>
    <dbReference type="NCBI Taxonomy" id="13502"/>
    <lineage>
        <taxon>Eukaryota</taxon>
        <taxon>Fungi</taxon>
        <taxon>Dikarya</taxon>
        <taxon>Ascomycota</taxon>
        <taxon>Saccharomycotina</taxon>
        <taxon>Pichiomycetes</taxon>
        <taxon>Pichiales</taxon>
        <taxon>Pichiaceae</taxon>
        <taxon>Brettanomyces</taxon>
    </lineage>
</organism>
<dbReference type="Gene3D" id="1.20.1250.20">
    <property type="entry name" value="MFS general substrate transporter like domains"/>
    <property type="match status" value="1"/>
</dbReference>
<dbReference type="KEGG" id="bnn:FOA43_003199"/>
<dbReference type="GO" id="GO:0016020">
    <property type="term" value="C:membrane"/>
    <property type="evidence" value="ECO:0007669"/>
    <property type="project" value="UniProtKB-SubCell"/>
</dbReference>
<comment type="subcellular location">
    <subcellularLocation>
        <location evidence="1">Membrane</location>
        <topology evidence="1">Multi-pass membrane protein</topology>
    </subcellularLocation>
</comment>
<dbReference type="AlphaFoldDB" id="A0A875RVV2"/>
<dbReference type="Pfam" id="PF00083">
    <property type="entry name" value="Sugar_tr"/>
    <property type="match status" value="1"/>
</dbReference>
<protein>
    <recommendedName>
        <fullName evidence="8">Major facilitator superfamily (MFS) profile domain-containing protein</fullName>
    </recommendedName>
</protein>
<keyword evidence="3" id="KW-0813">Transport</keyword>